<proteinExistence type="predicted"/>
<reference evidence="1 2" key="1">
    <citation type="submission" date="2017-11" db="EMBL/GenBank/DDBJ databases">
        <title>De novo assembly and phasing of dikaryotic genomes from two isolates of Puccinia coronata f. sp. avenae, the causal agent of oat crown rust.</title>
        <authorList>
            <person name="Miller M.E."/>
            <person name="Zhang Y."/>
            <person name="Omidvar V."/>
            <person name="Sperschneider J."/>
            <person name="Schwessinger B."/>
            <person name="Raley C."/>
            <person name="Palmer J.M."/>
            <person name="Garnica D."/>
            <person name="Upadhyaya N."/>
            <person name="Rathjen J."/>
            <person name="Taylor J.M."/>
            <person name="Park R.F."/>
            <person name="Dodds P.N."/>
            <person name="Hirsch C.D."/>
            <person name="Kianian S.F."/>
            <person name="Figueroa M."/>
        </authorList>
    </citation>
    <scope>NUCLEOTIDE SEQUENCE [LARGE SCALE GENOMIC DNA]</scope>
    <source>
        <strain evidence="1">12SD80</strain>
    </source>
</reference>
<accession>A0A2N5SJZ4</accession>
<gene>
    <name evidence="1" type="ORF">PCASD_22831</name>
</gene>
<dbReference type="AlphaFoldDB" id="A0A2N5SJZ4"/>
<comment type="caution">
    <text evidence="1">The sequence shown here is derived from an EMBL/GenBank/DDBJ whole genome shotgun (WGS) entry which is preliminary data.</text>
</comment>
<organism evidence="1 2">
    <name type="scientific">Puccinia coronata f. sp. avenae</name>
    <dbReference type="NCBI Taxonomy" id="200324"/>
    <lineage>
        <taxon>Eukaryota</taxon>
        <taxon>Fungi</taxon>
        <taxon>Dikarya</taxon>
        <taxon>Basidiomycota</taxon>
        <taxon>Pucciniomycotina</taxon>
        <taxon>Pucciniomycetes</taxon>
        <taxon>Pucciniales</taxon>
        <taxon>Pucciniaceae</taxon>
        <taxon>Puccinia</taxon>
    </lineage>
</organism>
<sequence>MTRRVTAIGRVYYPPDGQYRPLREYLHPPGGQYQPLGECITLSMADIGHGEGAAPS</sequence>
<name>A0A2N5SJZ4_9BASI</name>
<dbReference type="EMBL" id="PGCI01000848">
    <property type="protein sequence ID" value="PLW13570.1"/>
    <property type="molecule type" value="Genomic_DNA"/>
</dbReference>
<dbReference type="Proteomes" id="UP000235392">
    <property type="component" value="Unassembled WGS sequence"/>
</dbReference>
<protein>
    <submittedName>
        <fullName evidence="1">Uncharacterized protein</fullName>
    </submittedName>
</protein>
<evidence type="ECO:0000313" key="1">
    <source>
        <dbReference type="EMBL" id="PLW13570.1"/>
    </source>
</evidence>
<evidence type="ECO:0000313" key="2">
    <source>
        <dbReference type="Proteomes" id="UP000235392"/>
    </source>
</evidence>